<proteinExistence type="predicted"/>
<keyword evidence="3" id="KW-1185">Reference proteome</keyword>
<dbReference type="EMBL" id="CACVBS010000040">
    <property type="protein sequence ID" value="CAA7263614.1"/>
    <property type="molecule type" value="Genomic_DNA"/>
</dbReference>
<evidence type="ECO:0000313" key="2">
    <source>
        <dbReference type="EMBL" id="CAA7263614.1"/>
    </source>
</evidence>
<sequence length="160" mass="17953">MPNTLMGPQHEPKPFISNRLALLCTPGDITTATGKSAPRKPLHATTRRKARKTLEEVLDLPLDVVFEIASHLTPVDLLNLARTSLRFRATFMSKTALGVWKRVLERIPDLPECPRDLTHPQYASLIFEKFCMVRLDTLSPLSALTSPPEMPARTKSLYAH</sequence>
<evidence type="ECO:0000259" key="1">
    <source>
        <dbReference type="PROSITE" id="PS50181"/>
    </source>
</evidence>
<dbReference type="Pfam" id="PF00646">
    <property type="entry name" value="F-box"/>
    <property type="match status" value="1"/>
</dbReference>
<dbReference type="OrthoDB" id="2322499at2759"/>
<dbReference type="PROSITE" id="PS50181">
    <property type="entry name" value="FBOX"/>
    <property type="match status" value="1"/>
</dbReference>
<protein>
    <recommendedName>
        <fullName evidence="1">F-box domain-containing protein</fullName>
    </recommendedName>
</protein>
<name>A0A8S0W5M9_CYCAE</name>
<gene>
    <name evidence="2" type="ORF">AAE3_LOCUS5798</name>
</gene>
<accession>A0A8S0W5M9</accession>
<dbReference type="InterPro" id="IPR001810">
    <property type="entry name" value="F-box_dom"/>
</dbReference>
<dbReference type="CDD" id="cd09917">
    <property type="entry name" value="F-box_SF"/>
    <property type="match status" value="1"/>
</dbReference>
<dbReference type="SUPFAM" id="SSF81383">
    <property type="entry name" value="F-box domain"/>
    <property type="match status" value="1"/>
</dbReference>
<comment type="caution">
    <text evidence="2">The sequence shown here is derived from an EMBL/GenBank/DDBJ whole genome shotgun (WGS) entry which is preliminary data.</text>
</comment>
<feature type="domain" description="F-box" evidence="1">
    <location>
        <begin position="54"/>
        <end position="103"/>
    </location>
</feature>
<dbReference type="AlphaFoldDB" id="A0A8S0W5M9"/>
<dbReference type="Proteomes" id="UP000467700">
    <property type="component" value="Unassembled WGS sequence"/>
</dbReference>
<reference evidence="2 3" key="1">
    <citation type="submission" date="2020-01" db="EMBL/GenBank/DDBJ databases">
        <authorList>
            <person name="Gupta K D."/>
        </authorList>
    </citation>
    <scope>NUCLEOTIDE SEQUENCE [LARGE SCALE GENOMIC DNA]</scope>
</reference>
<dbReference type="InterPro" id="IPR036047">
    <property type="entry name" value="F-box-like_dom_sf"/>
</dbReference>
<evidence type="ECO:0000313" key="3">
    <source>
        <dbReference type="Proteomes" id="UP000467700"/>
    </source>
</evidence>
<dbReference type="Gene3D" id="1.20.1280.50">
    <property type="match status" value="1"/>
</dbReference>
<organism evidence="2 3">
    <name type="scientific">Cyclocybe aegerita</name>
    <name type="common">Black poplar mushroom</name>
    <name type="synonym">Agrocybe aegerita</name>
    <dbReference type="NCBI Taxonomy" id="1973307"/>
    <lineage>
        <taxon>Eukaryota</taxon>
        <taxon>Fungi</taxon>
        <taxon>Dikarya</taxon>
        <taxon>Basidiomycota</taxon>
        <taxon>Agaricomycotina</taxon>
        <taxon>Agaricomycetes</taxon>
        <taxon>Agaricomycetidae</taxon>
        <taxon>Agaricales</taxon>
        <taxon>Agaricineae</taxon>
        <taxon>Bolbitiaceae</taxon>
        <taxon>Cyclocybe</taxon>
    </lineage>
</organism>
<dbReference type="SMART" id="SM00256">
    <property type="entry name" value="FBOX"/>
    <property type="match status" value="1"/>
</dbReference>